<keyword evidence="1" id="KW-0812">Transmembrane</keyword>
<evidence type="ECO:0000313" key="2">
    <source>
        <dbReference type="EMBL" id="OMO81434.1"/>
    </source>
</evidence>
<organism evidence="2 3">
    <name type="scientific">Corchorus capsularis</name>
    <name type="common">Jute</name>
    <dbReference type="NCBI Taxonomy" id="210143"/>
    <lineage>
        <taxon>Eukaryota</taxon>
        <taxon>Viridiplantae</taxon>
        <taxon>Streptophyta</taxon>
        <taxon>Embryophyta</taxon>
        <taxon>Tracheophyta</taxon>
        <taxon>Spermatophyta</taxon>
        <taxon>Magnoliopsida</taxon>
        <taxon>eudicotyledons</taxon>
        <taxon>Gunneridae</taxon>
        <taxon>Pentapetalae</taxon>
        <taxon>rosids</taxon>
        <taxon>malvids</taxon>
        <taxon>Malvales</taxon>
        <taxon>Malvaceae</taxon>
        <taxon>Grewioideae</taxon>
        <taxon>Apeibeae</taxon>
        <taxon>Corchorus</taxon>
    </lineage>
</organism>
<name>A0A1R3IFT5_COCAP</name>
<dbReference type="Proteomes" id="UP000188268">
    <property type="component" value="Unassembled WGS sequence"/>
</dbReference>
<keyword evidence="3" id="KW-1185">Reference proteome</keyword>
<comment type="caution">
    <text evidence="2">The sequence shown here is derived from an EMBL/GenBank/DDBJ whole genome shotgun (WGS) entry which is preliminary data.</text>
</comment>
<proteinExistence type="predicted"/>
<keyword evidence="1" id="KW-0472">Membrane</keyword>
<dbReference type="GO" id="GO:0016409">
    <property type="term" value="F:palmitoyltransferase activity"/>
    <property type="evidence" value="ECO:0007669"/>
    <property type="project" value="InterPro"/>
</dbReference>
<accession>A0A1R3IFT5</accession>
<protein>
    <submittedName>
        <fullName evidence="2">Zinc finger, DHHC-type, palmitoyltransferase</fullName>
    </submittedName>
</protein>
<dbReference type="Gramene" id="OMO81434">
    <property type="protein sequence ID" value="OMO81434"/>
    <property type="gene ID" value="CCACVL1_12421"/>
</dbReference>
<dbReference type="EMBL" id="AWWV01010156">
    <property type="protein sequence ID" value="OMO81434.1"/>
    <property type="molecule type" value="Genomic_DNA"/>
</dbReference>
<sequence>MASIYSTVIVICCACQKDWNYNGRIHLRIFYVACGAIMIGLSALLGTLLGWHIYLITRNMTTIEHYEGIRAAWFAKKSGLTYRHPFDISIYKNITS</sequence>
<keyword evidence="1" id="KW-1133">Transmembrane helix</keyword>
<dbReference type="OrthoDB" id="331948at2759"/>
<evidence type="ECO:0000313" key="3">
    <source>
        <dbReference type="Proteomes" id="UP000188268"/>
    </source>
</evidence>
<dbReference type="STRING" id="210143.A0A1R3IFT5"/>
<dbReference type="PANTHER" id="PTHR12246">
    <property type="entry name" value="PALMITOYLTRANSFERASE ZDHHC16"/>
    <property type="match status" value="1"/>
</dbReference>
<feature type="non-terminal residue" evidence="2">
    <location>
        <position position="96"/>
    </location>
</feature>
<reference evidence="2 3" key="1">
    <citation type="submission" date="2013-09" db="EMBL/GenBank/DDBJ databases">
        <title>Corchorus capsularis genome sequencing.</title>
        <authorList>
            <person name="Alam M."/>
            <person name="Haque M.S."/>
            <person name="Islam M.S."/>
            <person name="Emdad E.M."/>
            <person name="Islam M.M."/>
            <person name="Ahmed B."/>
            <person name="Halim A."/>
            <person name="Hossen Q.M.M."/>
            <person name="Hossain M.Z."/>
            <person name="Ahmed R."/>
            <person name="Khan M.M."/>
            <person name="Islam R."/>
            <person name="Rashid M.M."/>
            <person name="Khan S.A."/>
            <person name="Rahman M.S."/>
            <person name="Alam M."/>
        </authorList>
    </citation>
    <scope>NUCLEOTIDE SEQUENCE [LARGE SCALE GENOMIC DNA]</scope>
    <source>
        <strain evidence="3">cv. CVL-1</strain>
        <tissue evidence="2">Whole seedling</tissue>
    </source>
</reference>
<feature type="transmembrane region" description="Helical" evidence="1">
    <location>
        <begin position="29"/>
        <end position="51"/>
    </location>
</feature>
<dbReference type="InterPro" id="IPR039859">
    <property type="entry name" value="PFA4/ZDH16/20/ERF2-like"/>
</dbReference>
<evidence type="ECO:0000256" key="1">
    <source>
        <dbReference type="SAM" id="Phobius"/>
    </source>
</evidence>
<gene>
    <name evidence="2" type="ORF">CCACVL1_12421</name>
</gene>
<dbReference type="AlphaFoldDB" id="A0A1R3IFT5"/>
<keyword evidence="2" id="KW-0808">Transferase</keyword>